<organism evidence="1 2">
    <name type="scientific">Roseivivax isoporae LMG 25204</name>
    <dbReference type="NCBI Taxonomy" id="1449351"/>
    <lineage>
        <taxon>Bacteria</taxon>
        <taxon>Pseudomonadati</taxon>
        <taxon>Pseudomonadota</taxon>
        <taxon>Alphaproteobacteria</taxon>
        <taxon>Rhodobacterales</taxon>
        <taxon>Roseobacteraceae</taxon>
        <taxon>Roseivivax</taxon>
    </lineage>
</organism>
<reference evidence="1 2" key="1">
    <citation type="submission" date="2014-01" db="EMBL/GenBank/DDBJ databases">
        <title>Roseivivax isoporae LMG 25204 Genome Sequencing.</title>
        <authorList>
            <person name="Lai Q."/>
            <person name="Li G."/>
            <person name="Shao Z."/>
        </authorList>
    </citation>
    <scope>NUCLEOTIDE SEQUENCE [LARGE SCALE GENOMIC DNA]</scope>
    <source>
        <strain evidence="1 2">LMG 25204</strain>
    </source>
</reference>
<dbReference type="SUPFAM" id="SSF111126">
    <property type="entry name" value="Ligand-binding domain in the NO signalling and Golgi transport"/>
    <property type="match status" value="1"/>
</dbReference>
<dbReference type="GO" id="GO:0015979">
    <property type="term" value="P:photosynthesis"/>
    <property type="evidence" value="ECO:0007669"/>
    <property type="project" value="InterPro"/>
</dbReference>
<keyword evidence="2" id="KW-1185">Reference proteome</keyword>
<dbReference type="AlphaFoldDB" id="X7F748"/>
<dbReference type="STRING" id="1449351.RISW2_05845"/>
<dbReference type="eggNOG" id="COG1719">
    <property type="taxonomic scope" value="Bacteria"/>
</dbReference>
<dbReference type="EMBL" id="JAME01000017">
    <property type="protein sequence ID" value="ETX28615.1"/>
    <property type="molecule type" value="Genomic_DNA"/>
</dbReference>
<evidence type="ECO:0008006" key="3">
    <source>
        <dbReference type="Google" id="ProtNLM"/>
    </source>
</evidence>
<dbReference type="InterPro" id="IPR010249">
    <property type="entry name" value="BchJ"/>
</dbReference>
<name>X7F748_9RHOB</name>
<dbReference type="NCBIfam" id="TIGR02019">
    <property type="entry name" value="BchJ"/>
    <property type="match status" value="1"/>
</dbReference>
<protein>
    <recommendedName>
        <fullName evidence="3">Bacteriochlorophyll 4-vinyl reductase</fullName>
    </recommendedName>
</protein>
<dbReference type="GO" id="GO:0030494">
    <property type="term" value="P:bacteriochlorophyll biosynthetic process"/>
    <property type="evidence" value="ECO:0007669"/>
    <property type="project" value="InterPro"/>
</dbReference>
<gene>
    <name evidence="1" type="ORF">RISW2_05845</name>
</gene>
<dbReference type="InterPro" id="IPR024096">
    <property type="entry name" value="NO_sig/Golgi_transp_ligand-bd"/>
</dbReference>
<dbReference type="Proteomes" id="UP000023430">
    <property type="component" value="Unassembled WGS sequence"/>
</dbReference>
<evidence type="ECO:0000313" key="2">
    <source>
        <dbReference type="Proteomes" id="UP000023430"/>
    </source>
</evidence>
<comment type="caution">
    <text evidence="1">The sequence shown here is derived from an EMBL/GenBank/DDBJ whole genome shotgun (WGS) entry which is preliminary data.</text>
</comment>
<dbReference type="PATRIC" id="fig|1449351.3.peg.2479"/>
<proteinExistence type="predicted"/>
<dbReference type="RefSeq" id="WP_051491987.1">
    <property type="nucleotide sequence ID" value="NZ_JAME01000017.1"/>
</dbReference>
<sequence>MTDAGGVPARIGPNAVTRLLDVLERRCPRDARARILARAGIARAPSGDAMIAEDVAVRLHRAVRAEVPRQADALLAEAGRQTARYILGHRIPGPARWLLRALPVGLSARLLSRAIARHAWTFAGSARFSAAGPFGFEIRDNAFVRGTRGDGRLCTWHAAVIGELYRALVAKGCDCAETACAVERAGDICRFELRTGTGPRRADRDMPRHP</sequence>
<accession>X7F748</accession>
<dbReference type="OrthoDB" id="2080515at2"/>
<evidence type="ECO:0000313" key="1">
    <source>
        <dbReference type="EMBL" id="ETX28615.1"/>
    </source>
</evidence>